<proteinExistence type="predicted"/>
<gene>
    <name evidence="1" type="ORF">AN396_11935</name>
</gene>
<organism evidence="1 2">
    <name type="scientific">Candidatus Epulonipiscium fishelsonii</name>
    <dbReference type="NCBI Taxonomy" id="77094"/>
    <lineage>
        <taxon>Bacteria</taxon>
        <taxon>Bacillati</taxon>
        <taxon>Bacillota</taxon>
        <taxon>Clostridia</taxon>
        <taxon>Lachnospirales</taxon>
        <taxon>Lachnospiraceae</taxon>
        <taxon>Candidatus Epulonipiscium</taxon>
    </lineage>
</organism>
<keyword evidence="2" id="KW-1185">Reference proteome</keyword>
<evidence type="ECO:0000313" key="2">
    <source>
        <dbReference type="Proteomes" id="UP000188605"/>
    </source>
</evidence>
<dbReference type="Proteomes" id="UP000188605">
    <property type="component" value="Unassembled WGS sequence"/>
</dbReference>
<reference evidence="1" key="1">
    <citation type="submission" date="2016-08" db="EMBL/GenBank/DDBJ databases">
        <authorList>
            <person name="Ngugi D.K."/>
            <person name="Miyake S."/>
            <person name="Stingl U."/>
        </authorList>
    </citation>
    <scope>NUCLEOTIDE SEQUENCE</scope>
    <source>
        <strain evidence="1">SCG-B11WGA-EpuloA1</strain>
    </source>
</reference>
<accession>A0ACC8X7Y8</accession>
<sequence length="199" mass="21605">MKKLILVLITTVVGAMPAMGAQLCSSTLPETKAQAVESNEIMGYIDTLLPIQIASAYYPDNDMSSSLPLPNLTPNPDYSYDNDMSSSLPLPNLTPNPDYSYDNDMSVGVPVPGPWYDYDNDMSVGVPVPGPWYDYDNDMSVGVPVPDYTNDVTVGVTVYRTDTGLTYHAAGCEHTDPTIQKISLVDAINIGLQPCPHCY</sequence>
<dbReference type="EMBL" id="LJDB01000101">
    <property type="protein sequence ID" value="ONI37938.1"/>
    <property type="molecule type" value="Genomic_DNA"/>
</dbReference>
<name>A0ACC8X7Y8_9FIRM</name>
<comment type="caution">
    <text evidence="1">The sequence shown here is derived from an EMBL/GenBank/DDBJ whole genome shotgun (WGS) entry which is preliminary data.</text>
</comment>
<evidence type="ECO:0000313" key="1">
    <source>
        <dbReference type="EMBL" id="ONI37938.1"/>
    </source>
</evidence>
<protein>
    <submittedName>
        <fullName evidence="1">Uncharacterized protein</fullName>
    </submittedName>
</protein>